<dbReference type="EMBL" id="UIDG01000182">
    <property type="protein sequence ID" value="SUS06290.1"/>
    <property type="molecule type" value="Genomic_DNA"/>
</dbReference>
<gene>
    <name evidence="1" type="ORF">DF3PB_2620009</name>
</gene>
<dbReference type="AlphaFoldDB" id="A0A380TCV8"/>
<proteinExistence type="predicted"/>
<sequence length="116" mass="12700">MKALRVTFMATLVSMAMAMSALAGEENPGSPDKCTSVVSEQLKVLDVNMASLKNPQWLTDNFNHRGVNTVSGYRFYGEPPTCTNGEIAVEMNAQCGISDVYTTGECRIKGAPHYWF</sequence>
<accession>A0A380TCV8</accession>
<name>A0A380TCV8_9ZZZZ</name>
<organism evidence="1">
    <name type="scientific">metagenome</name>
    <dbReference type="NCBI Taxonomy" id="256318"/>
    <lineage>
        <taxon>unclassified sequences</taxon>
        <taxon>metagenomes</taxon>
    </lineage>
</organism>
<reference evidence="1" key="1">
    <citation type="submission" date="2018-07" db="EMBL/GenBank/DDBJ databases">
        <authorList>
            <person name="Quirk P.G."/>
            <person name="Krulwich T.A."/>
        </authorList>
    </citation>
    <scope>NUCLEOTIDE SEQUENCE</scope>
</reference>
<evidence type="ECO:0000313" key="1">
    <source>
        <dbReference type="EMBL" id="SUS06290.1"/>
    </source>
</evidence>
<protein>
    <submittedName>
        <fullName evidence="1">Uncharacterized protein</fullName>
    </submittedName>
</protein>